<keyword evidence="3" id="KW-1185">Reference proteome</keyword>
<reference evidence="2 3" key="1">
    <citation type="journal article" date="2012" name="Science">
        <title>The Paleozoic origin of enzymatic lignin decomposition reconstructed from 31 fungal genomes.</title>
        <authorList>
            <person name="Floudas D."/>
            <person name="Binder M."/>
            <person name="Riley R."/>
            <person name="Barry K."/>
            <person name="Blanchette R.A."/>
            <person name="Henrissat B."/>
            <person name="Martinez A.T."/>
            <person name="Otillar R."/>
            <person name="Spatafora J.W."/>
            <person name="Yadav J.S."/>
            <person name="Aerts A."/>
            <person name="Benoit I."/>
            <person name="Boyd A."/>
            <person name="Carlson A."/>
            <person name="Copeland A."/>
            <person name="Coutinho P.M."/>
            <person name="de Vries R.P."/>
            <person name="Ferreira P."/>
            <person name="Findley K."/>
            <person name="Foster B."/>
            <person name="Gaskell J."/>
            <person name="Glotzer D."/>
            <person name="Gorecki P."/>
            <person name="Heitman J."/>
            <person name="Hesse C."/>
            <person name="Hori C."/>
            <person name="Igarashi K."/>
            <person name="Jurgens J.A."/>
            <person name="Kallen N."/>
            <person name="Kersten P."/>
            <person name="Kohler A."/>
            <person name="Kuees U."/>
            <person name="Kumar T.K.A."/>
            <person name="Kuo A."/>
            <person name="LaButti K."/>
            <person name="Larrondo L.F."/>
            <person name="Lindquist E."/>
            <person name="Ling A."/>
            <person name="Lombard V."/>
            <person name="Lucas S."/>
            <person name="Lundell T."/>
            <person name="Martin R."/>
            <person name="McLaughlin D.J."/>
            <person name="Morgenstern I."/>
            <person name="Morin E."/>
            <person name="Murat C."/>
            <person name="Nagy L.G."/>
            <person name="Nolan M."/>
            <person name="Ohm R.A."/>
            <person name="Patyshakuliyeva A."/>
            <person name="Rokas A."/>
            <person name="Ruiz-Duenas F.J."/>
            <person name="Sabat G."/>
            <person name="Salamov A."/>
            <person name="Samejima M."/>
            <person name="Schmutz J."/>
            <person name="Slot J.C."/>
            <person name="St John F."/>
            <person name="Stenlid J."/>
            <person name="Sun H."/>
            <person name="Sun S."/>
            <person name="Syed K."/>
            <person name="Tsang A."/>
            <person name="Wiebenga A."/>
            <person name="Young D."/>
            <person name="Pisabarro A."/>
            <person name="Eastwood D.C."/>
            <person name="Martin F."/>
            <person name="Cullen D."/>
            <person name="Grigoriev I.V."/>
            <person name="Hibbett D.S."/>
        </authorList>
    </citation>
    <scope>NUCLEOTIDE SEQUENCE</scope>
    <source>
        <strain evidence="3">FP-58527</strain>
    </source>
</reference>
<feature type="region of interest" description="Disordered" evidence="1">
    <location>
        <begin position="111"/>
        <end position="130"/>
    </location>
</feature>
<dbReference type="HOGENOM" id="CLU_1496240_0_0_1"/>
<sequence>MSSPIAISRTPSPASSRSSSGSPTAVYVPIHKRKAADASVGLASYAGSVAALALASGRPDDMDKQQPSFVYQTAQLRALATSPLVAAALTPAQRARLDELSAFIAARPTAGTDTAPRRRRAGRRASNAKKLQAEVHVDVESRRRRHGTWGWAAHAGALELEESWRHLSESEPALPVAVHA</sequence>
<dbReference type="OrthoDB" id="2802943at2759"/>
<gene>
    <name evidence="2" type="ORF">FOMPIDRAFT_1051642</name>
</gene>
<dbReference type="InParanoid" id="S8E0H7"/>
<dbReference type="EMBL" id="KE504167">
    <property type="protein sequence ID" value="EPS98242.1"/>
    <property type="molecule type" value="Genomic_DNA"/>
</dbReference>
<dbReference type="AlphaFoldDB" id="S8E0H7"/>
<evidence type="ECO:0000313" key="2">
    <source>
        <dbReference type="EMBL" id="EPS98242.1"/>
    </source>
</evidence>
<accession>S8E0H7</accession>
<name>S8E0H7_FOMSC</name>
<protein>
    <submittedName>
        <fullName evidence="2">Uncharacterized protein</fullName>
    </submittedName>
</protein>
<feature type="region of interest" description="Disordered" evidence="1">
    <location>
        <begin position="1"/>
        <end position="24"/>
    </location>
</feature>
<evidence type="ECO:0000313" key="3">
    <source>
        <dbReference type="Proteomes" id="UP000015241"/>
    </source>
</evidence>
<proteinExistence type="predicted"/>
<dbReference type="Proteomes" id="UP000015241">
    <property type="component" value="Unassembled WGS sequence"/>
</dbReference>
<evidence type="ECO:0000256" key="1">
    <source>
        <dbReference type="SAM" id="MobiDB-lite"/>
    </source>
</evidence>
<feature type="compositionally biased region" description="Basic residues" evidence="1">
    <location>
        <begin position="117"/>
        <end position="127"/>
    </location>
</feature>
<organism evidence="2 3">
    <name type="scientific">Fomitopsis schrenkii</name>
    <name type="common">Brown rot fungus</name>
    <dbReference type="NCBI Taxonomy" id="2126942"/>
    <lineage>
        <taxon>Eukaryota</taxon>
        <taxon>Fungi</taxon>
        <taxon>Dikarya</taxon>
        <taxon>Basidiomycota</taxon>
        <taxon>Agaricomycotina</taxon>
        <taxon>Agaricomycetes</taxon>
        <taxon>Polyporales</taxon>
        <taxon>Fomitopsis</taxon>
    </lineage>
</organism>